<feature type="transmembrane region" description="Helical" evidence="1">
    <location>
        <begin position="105"/>
        <end position="126"/>
    </location>
</feature>
<sequence length="127" mass="14773">MFIDWIKNDGWIYITVTFGIVIFICVLTFLQFIWVSKWRQLAEGKRKKTLQVVLVITGIISFIGILVGGFIMDDYHMWVGELFFPTKIDPSEREKGEKHSKVTKILVVIIIFIAIVTCIGLFSWTWI</sequence>
<feature type="transmembrane region" description="Helical" evidence="1">
    <location>
        <begin position="52"/>
        <end position="72"/>
    </location>
</feature>
<dbReference type="PATRIC" id="fig|1276246.3.peg.827"/>
<dbReference type="KEGG" id="scq:SCULI_v1c08310"/>
<gene>
    <name evidence="2" type="ORF">SCULI_v1c08310</name>
</gene>
<keyword evidence="1" id="KW-0472">Membrane</keyword>
<evidence type="ECO:0008006" key="4">
    <source>
        <dbReference type="Google" id="ProtNLM"/>
    </source>
</evidence>
<proteinExistence type="predicted"/>
<organism evidence="2 3">
    <name type="scientific">Spiroplasma culicicola AES-1</name>
    <dbReference type="NCBI Taxonomy" id="1276246"/>
    <lineage>
        <taxon>Bacteria</taxon>
        <taxon>Bacillati</taxon>
        <taxon>Mycoplasmatota</taxon>
        <taxon>Mollicutes</taxon>
        <taxon>Entomoplasmatales</taxon>
        <taxon>Spiroplasmataceae</taxon>
        <taxon>Spiroplasma</taxon>
    </lineage>
</organism>
<evidence type="ECO:0000256" key="1">
    <source>
        <dbReference type="SAM" id="Phobius"/>
    </source>
</evidence>
<evidence type="ECO:0000313" key="2">
    <source>
        <dbReference type="EMBL" id="AHI53171.1"/>
    </source>
</evidence>
<reference evidence="2 3" key="1">
    <citation type="journal article" date="2014" name="Genome Biol. Evol.">
        <title>Molecular evolution of the substrate utilization strategies and putative virulence factors in mosquito-associated Spiroplasma species.</title>
        <authorList>
            <person name="Chang T.H."/>
            <person name="Lo W.S."/>
            <person name="Ku C."/>
            <person name="Chen L.L."/>
            <person name="Kuo C.H."/>
        </authorList>
    </citation>
    <scope>NUCLEOTIDE SEQUENCE [LARGE SCALE GENOMIC DNA]</scope>
    <source>
        <strain evidence="2">AES-1</strain>
    </source>
</reference>
<dbReference type="HOGENOM" id="CLU_1969141_0_0_14"/>
<keyword evidence="1" id="KW-0812">Transmembrane</keyword>
<keyword evidence="1" id="KW-1133">Transmembrane helix</keyword>
<evidence type="ECO:0000313" key="3">
    <source>
        <dbReference type="Proteomes" id="UP000019267"/>
    </source>
</evidence>
<dbReference type="Proteomes" id="UP000019267">
    <property type="component" value="Chromosome"/>
</dbReference>
<dbReference type="STRING" id="1276246.SCULI_v1c08310"/>
<name>W6A866_9MOLU</name>
<feature type="transmembrane region" description="Helical" evidence="1">
    <location>
        <begin position="12"/>
        <end position="32"/>
    </location>
</feature>
<keyword evidence="3" id="KW-1185">Reference proteome</keyword>
<dbReference type="AlphaFoldDB" id="W6A866"/>
<protein>
    <recommendedName>
        <fullName evidence="4">Transmembrane protein</fullName>
    </recommendedName>
</protein>
<accession>W6A866</accession>
<dbReference type="EMBL" id="CP006681">
    <property type="protein sequence ID" value="AHI53171.1"/>
    <property type="molecule type" value="Genomic_DNA"/>
</dbReference>
<dbReference type="RefSeq" id="WP_025363398.1">
    <property type="nucleotide sequence ID" value="NZ_CP006681.1"/>
</dbReference>